<dbReference type="RefSeq" id="WP_182515328.1">
    <property type="nucleotide sequence ID" value="NZ_JACGXP010000001.1"/>
</dbReference>
<dbReference type="Proteomes" id="UP000590225">
    <property type="component" value="Unassembled WGS sequence"/>
</dbReference>
<feature type="signal peptide" evidence="1">
    <location>
        <begin position="1"/>
        <end position="29"/>
    </location>
</feature>
<dbReference type="EMBL" id="JACGXP010000001">
    <property type="protein sequence ID" value="MBA8989730.1"/>
    <property type="molecule type" value="Genomic_DNA"/>
</dbReference>
<dbReference type="Pfam" id="PF17936">
    <property type="entry name" value="Big_6"/>
    <property type="match status" value="1"/>
</dbReference>
<dbReference type="Gene3D" id="2.60.40.10">
    <property type="entry name" value="Immunoglobulins"/>
    <property type="match status" value="1"/>
</dbReference>
<organism evidence="3 4">
    <name type="scientific">Curtobacterium pusillum</name>
    <dbReference type="NCBI Taxonomy" id="69373"/>
    <lineage>
        <taxon>Bacteria</taxon>
        <taxon>Bacillati</taxon>
        <taxon>Actinomycetota</taxon>
        <taxon>Actinomycetes</taxon>
        <taxon>Micrococcales</taxon>
        <taxon>Microbacteriaceae</taxon>
        <taxon>Curtobacterium</taxon>
    </lineage>
</organism>
<dbReference type="InterPro" id="IPR013783">
    <property type="entry name" value="Ig-like_fold"/>
</dbReference>
<evidence type="ECO:0000259" key="2">
    <source>
        <dbReference type="Pfam" id="PF17936"/>
    </source>
</evidence>
<dbReference type="InterPro" id="IPR041498">
    <property type="entry name" value="Big_6"/>
</dbReference>
<evidence type="ECO:0000313" key="3">
    <source>
        <dbReference type="EMBL" id="MBA8989730.1"/>
    </source>
</evidence>
<keyword evidence="1" id="KW-0732">Signal</keyword>
<evidence type="ECO:0000313" key="4">
    <source>
        <dbReference type="Proteomes" id="UP000590225"/>
    </source>
</evidence>
<gene>
    <name evidence="3" type="ORF">FHW23_000962</name>
</gene>
<accession>A0AAW3T549</accession>
<sequence length="236" mass="24627">MIHSKFTTGLSAAALAGTVVVSGIFTASAASAVAAEPPATTSNAADQSEWPFSFDSFRDGAQLTQSTDRTFLHGTGAPGATVTVWSSHKKDRIVTGSPIVVDDGGRWQGYAELSNRNTAYALHIEYAAAGAAPEVLTRNVTIHAYLQVTSMQNGDVLTAPEGTVEISGTGDPRAAVTVWNTAGNTRLGSATVGNDGEWKVTVDLGQDDRRYDLRIEQNQPGVGSMSVQRSISVAAG</sequence>
<comment type="caution">
    <text evidence="3">The sequence shown here is derived from an EMBL/GenBank/DDBJ whole genome shotgun (WGS) entry which is preliminary data.</text>
</comment>
<dbReference type="AlphaFoldDB" id="A0AAW3T549"/>
<reference evidence="3 4" key="1">
    <citation type="submission" date="2020-07" db="EMBL/GenBank/DDBJ databases">
        <title>Above-ground endophytic microbial communities from plants in different locations in the United States.</title>
        <authorList>
            <person name="Frank C."/>
        </authorList>
    </citation>
    <scope>NUCLEOTIDE SEQUENCE [LARGE SCALE GENOMIC DNA]</scope>
    <source>
        <strain evidence="3 4">WPL5_2</strain>
    </source>
</reference>
<feature type="domain" description="Bacterial Ig" evidence="2">
    <location>
        <begin position="161"/>
        <end position="206"/>
    </location>
</feature>
<name>A0AAW3T549_9MICO</name>
<feature type="chain" id="PRO_5043610321" description="Bacterial Ig domain-containing protein" evidence="1">
    <location>
        <begin position="30"/>
        <end position="236"/>
    </location>
</feature>
<dbReference type="GO" id="GO:0005975">
    <property type="term" value="P:carbohydrate metabolic process"/>
    <property type="evidence" value="ECO:0007669"/>
    <property type="project" value="UniProtKB-ARBA"/>
</dbReference>
<proteinExistence type="predicted"/>
<protein>
    <recommendedName>
        <fullName evidence="2">Bacterial Ig domain-containing protein</fullName>
    </recommendedName>
</protein>
<evidence type="ECO:0000256" key="1">
    <source>
        <dbReference type="SAM" id="SignalP"/>
    </source>
</evidence>